<reference evidence="1 2" key="1">
    <citation type="submission" date="2019-03" db="EMBL/GenBank/DDBJ databases">
        <title>The genome sequence of a newly discovered highly antifungal drug resistant Aspergillus species, Aspergillus tanneri NIH 1004.</title>
        <authorList>
            <person name="Mounaud S."/>
            <person name="Singh I."/>
            <person name="Joardar V."/>
            <person name="Pakala S."/>
            <person name="Pakala S."/>
            <person name="Venepally P."/>
            <person name="Hoover J."/>
            <person name="Nierman W."/>
            <person name="Chung J."/>
            <person name="Losada L."/>
        </authorList>
    </citation>
    <scope>NUCLEOTIDE SEQUENCE [LARGE SCALE GENOMIC DNA]</scope>
    <source>
        <strain evidence="1 2">NIH1004</strain>
    </source>
</reference>
<name>A0A4S3JDI5_9EURO</name>
<evidence type="ECO:0000313" key="1">
    <source>
        <dbReference type="EMBL" id="THC93152.1"/>
    </source>
</evidence>
<gene>
    <name evidence="1" type="ORF">EYZ11_007361</name>
</gene>
<accession>A0A4S3JDI5</accession>
<organism evidence="1 2">
    <name type="scientific">Aspergillus tanneri</name>
    <dbReference type="NCBI Taxonomy" id="1220188"/>
    <lineage>
        <taxon>Eukaryota</taxon>
        <taxon>Fungi</taxon>
        <taxon>Dikarya</taxon>
        <taxon>Ascomycota</taxon>
        <taxon>Pezizomycotina</taxon>
        <taxon>Eurotiomycetes</taxon>
        <taxon>Eurotiomycetidae</taxon>
        <taxon>Eurotiales</taxon>
        <taxon>Aspergillaceae</taxon>
        <taxon>Aspergillus</taxon>
        <taxon>Aspergillus subgen. Circumdati</taxon>
    </lineage>
</organism>
<comment type="caution">
    <text evidence="1">The sequence shown here is derived from an EMBL/GenBank/DDBJ whole genome shotgun (WGS) entry which is preliminary data.</text>
</comment>
<dbReference type="VEuPathDB" id="FungiDB:EYZ11_007361"/>
<keyword evidence="2" id="KW-1185">Reference proteome</keyword>
<proteinExistence type="predicted"/>
<protein>
    <submittedName>
        <fullName evidence="1">Uncharacterized protein</fullName>
    </submittedName>
</protein>
<dbReference type="EMBL" id="SOSA01000283">
    <property type="protein sequence ID" value="THC93152.1"/>
    <property type="molecule type" value="Genomic_DNA"/>
</dbReference>
<dbReference type="Proteomes" id="UP000308092">
    <property type="component" value="Unassembled WGS sequence"/>
</dbReference>
<dbReference type="AlphaFoldDB" id="A0A4S3JDI5"/>
<evidence type="ECO:0000313" key="2">
    <source>
        <dbReference type="Proteomes" id="UP000308092"/>
    </source>
</evidence>
<sequence>MGPAVRVSQYLIAECNAVSY</sequence>